<feature type="active site" description="Proton acceptor" evidence="12">
    <location>
        <position position="370"/>
    </location>
</feature>
<evidence type="ECO:0000313" key="17">
    <source>
        <dbReference type="Proteomes" id="UP001138793"/>
    </source>
</evidence>
<keyword evidence="2 10" id="KW-0698">rRNA processing</keyword>
<feature type="binding site" evidence="14">
    <location>
        <position position="163"/>
    </location>
    <ligand>
        <name>Zn(2+)</name>
        <dbReference type="ChEBI" id="CHEBI:29105"/>
        <label>1</label>
        <note>catalytic</note>
    </ligand>
</feature>
<dbReference type="GO" id="GO:0003723">
    <property type="term" value="F:RNA binding"/>
    <property type="evidence" value="ECO:0007669"/>
    <property type="project" value="UniProtKB-UniRule"/>
</dbReference>
<evidence type="ECO:0000256" key="14">
    <source>
        <dbReference type="PIRSR" id="PIRSR004803-3"/>
    </source>
</evidence>
<dbReference type="InterPro" id="IPR030854">
    <property type="entry name" value="RNase_J_bac"/>
</dbReference>
<dbReference type="SUPFAM" id="SSF56281">
    <property type="entry name" value="Metallo-hydrolase/oxidoreductase"/>
    <property type="match status" value="1"/>
</dbReference>
<comment type="function">
    <text evidence="10">An RNase that has 5'-3' exonuclease and possibly endonuclease activity. Involved in maturation of rRNA and in some organisms also mRNA maturation and/or decay.</text>
</comment>
<evidence type="ECO:0000313" key="16">
    <source>
        <dbReference type="EMBL" id="MBP2078742.1"/>
    </source>
</evidence>
<feature type="binding site" evidence="14">
    <location>
        <position position="445"/>
    </location>
    <ligand>
        <name>Ca(2+)</name>
        <dbReference type="ChEBI" id="CHEBI:29108"/>
    </ligand>
</feature>
<feature type="binding site" evidence="13">
    <location>
        <begin position="232"/>
        <end position="234"/>
    </location>
    <ligand>
        <name>substrate</name>
    </ligand>
</feature>
<keyword evidence="4 11" id="KW-0479">Metal-binding</keyword>
<feature type="binding site" evidence="14">
    <location>
        <position position="50"/>
    </location>
    <ligand>
        <name>Ca(2+)</name>
        <dbReference type="ChEBI" id="CHEBI:29108"/>
    </ligand>
</feature>
<feature type="binding site" evidence="14">
    <location>
        <position position="141"/>
    </location>
    <ligand>
        <name>Zn(2+)</name>
        <dbReference type="ChEBI" id="CHEBI:29105"/>
        <label>1</label>
        <note>catalytic</note>
    </ligand>
</feature>
<keyword evidence="7 14" id="KW-0862">Zinc</keyword>
<comment type="similarity">
    <text evidence="10 11">Belongs to the metallo-beta-lactamase superfamily. RNA-metabolizing metallo-beta-lactamase-like family. Bacterial RNase J subfamily.</text>
</comment>
<dbReference type="GO" id="GO:0004534">
    <property type="term" value="F:5'-3' RNA exonuclease activity"/>
    <property type="evidence" value="ECO:0007669"/>
    <property type="project" value="UniProtKB-UniRule"/>
</dbReference>
<dbReference type="InterPro" id="IPR011108">
    <property type="entry name" value="RMMBL"/>
</dbReference>
<evidence type="ECO:0000259" key="15">
    <source>
        <dbReference type="SMART" id="SM00849"/>
    </source>
</evidence>
<dbReference type="PROSITE" id="PS01292">
    <property type="entry name" value="UPF0036"/>
    <property type="match status" value="1"/>
</dbReference>
<dbReference type="Gene3D" id="3.10.20.580">
    <property type="match status" value="1"/>
</dbReference>
<evidence type="ECO:0000256" key="12">
    <source>
        <dbReference type="PIRSR" id="PIRSR004803-1"/>
    </source>
</evidence>
<dbReference type="Proteomes" id="UP001138793">
    <property type="component" value="Unassembled WGS sequence"/>
</dbReference>
<evidence type="ECO:0000256" key="9">
    <source>
        <dbReference type="ARBA" id="ARBA00022884"/>
    </source>
</evidence>
<feature type="binding site" evidence="14">
    <location>
        <position position="392"/>
    </location>
    <ligand>
        <name>Zn(2+)</name>
        <dbReference type="ChEBI" id="CHEBI:29105"/>
        <label>1</label>
        <note>catalytic</note>
    </ligand>
</feature>
<name>A0A9X0YUT2_9BACI</name>
<organism evidence="16 17">
    <name type="scientific">Oceanobacillus polygoni</name>
    <dbReference type="NCBI Taxonomy" id="1235259"/>
    <lineage>
        <taxon>Bacteria</taxon>
        <taxon>Bacillati</taxon>
        <taxon>Bacillota</taxon>
        <taxon>Bacilli</taxon>
        <taxon>Bacillales</taxon>
        <taxon>Bacillaceae</taxon>
        <taxon>Oceanobacillus</taxon>
    </lineage>
</organism>
<feature type="binding site" evidence="14">
    <location>
        <position position="75"/>
    </location>
    <ligand>
        <name>Zn(2+)</name>
        <dbReference type="ChEBI" id="CHEBI:29105"/>
        <label>1</label>
        <note>catalytic</note>
    </ligand>
</feature>
<dbReference type="Pfam" id="PF00753">
    <property type="entry name" value="Lactamase_B"/>
    <property type="match status" value="1"/>
</dbReference>
<dbReference type="InterPro" id="IPR001587">
    <property type="entry name" value="RNase_J_CS"/>
</dbReference>
<dbReference type="InterPro" id="IPR055132">
    <property type="entry name" value="RNase_J_b_CASP"/>
</dbReference>
<comment type="cofactor">
    <cofactor evidence="11 14">
        <name>Zn(2+)</name>
        <dbReference type="ChEBI" id="CHEBI:29105"/>
    </cofactor>
    <text evidence="11 14">Binds 2 Zn(2+) ions per subunit. It is not clear if Zn(2+) or Mg(2+) is physiologically important.</text>
</comment>
<evidence type="ECO:0000256" key="3">
    <source>
        <dbReference type="ARBA" id="ARBA00022722"/>
    </source>
</evidence>
<evidence type="ECO:0000256" key="13">
    <source>
        <dbReference type="PIRSR" id="PIRSR004803-2"/>
    </source>
</evidence>
<dbReference type="CDD" id="cd07714">
    <property type="entry name" value="RNaseJ_MBL-fold"/>
    <property type="match status" value="1"/>
</dbReference>
<dbReference type="PANTHER" id="PTHR43694">
    <property type="entry name" value="RIBONUCLEASE J"/>
    <property type="match status" value="1"/>
</dbReference>
<evidence type="ECO:0000256" key="6">
    <source>
        <dbReference type="ARBA" id="ARBA00022801"/>
    </source>
</evidence>
<feature type="active site" description="Proton donor" evidence="12">
    <location>
        <position position="195"/>
    </location>
</feature>
<feature type="binding site" evidence="10 13">
    <location>
        <begin position="366"/>
        <end position="370"/>
    </location>
    <ligand>
        <name>substrate</name>
    </ligand>
</feature>
<dbReference type="EC" id="3.1.-.-" evidence="10 11"/>
<proteinExistence type="inferred from homology"/>
<dbReference type="OrthoDB" id="9758375at2"/>
<dbReference type="PANTHER" id="PTHR43694:SF4">
    <property type="entry name" value="RIBONUCLEASE J 2"/>
    <property type="match status" value="1"/>
</dbReference>
<dbReference type="InterPro" id="IPR041636">
    <property type="entry name" value="RNase_J_C"/>
</dbReference>
<evidence type="ECO:0000256" key="11">
    <source>
        <dbReference type="PIRNR" id="PIRNR004803"/>
    </source>
</evidence>
<feature type="binding site" evidence="14">
    <location>
        <position position="73"/>
    </location>
    <ligand>
        <name>Zn(2+)</name>
        <dbReference type="ChEBI" id="CHEBI:29105"/>
        <label>1</label>
        <note>catalytic</note>
    </ligand>
</feature>
<dbReference type="HAMAP" id="MF_01491">
    <property type="entry name" value="RNase_J_bact"/>
    <property type="match status" value="1"/>
</dbReference>
<dbReference type="InterPro" id="IPR004613">
    <property type="entry name" value="RNase_J"/>
</dbReference>
<keyword evidence="1 10" id="KW-0963">Cytoplasm</keyword>
<evidence type="ECO:0000256" key="10">
    <source>
        <dbReference type="HAMAP-Rule" id="MF_01491"/>
    </source>
</evidence>
<sequence>MPTKDNIVSIFALGGLSEIGKNMYAIEYGNDIVIIDCGNKFPDESLLGIDLIIPDISYLVENIERVRALIVTHGHEDHIGGIPFFLKKVNVPVYATRFTLGLIELKLKEHRFLRESELIEINSESNFEIGEMCISFFKVNHSIPDCLGIVFNTPEGTIVHTGDFKFDLTPANNEQSDIHKMAAIGNKGVMLLLSESTNAERPGFTPSEQMVGKNLEAIFKKAERKIIVSTFASNVSRIQQVVNAAEKCERKLALLGRSMVNVVKIAMERGYLLIPKGMLIEARDINELPPERLTILCTGSQGEPMAALSRLSTGNFRDAEILSEDTVIFAAGPIPGNEKNVTRIVDNLYKLGAHVIYGSGSSSGMHVSGHGYQEDLRLMLTLMKPKYFIPIHGEYRMLHHHRMLAESVGVKQENTFILKNGDVVDVENTIARCTRSLPSGNTYVDGVDVGDMEFVLRDRKKISEDGVLMIIIPMNKQEEKVIAEPEIISRGFVDHNFSELRKNMNQITLETIHELHEANRYSWNVMKKQLKRTIAKYIKEHARKEPMIVPILLEI</sequence>
<keyword evidence="17" id="KW-1185">Reference proteome</keyword>
<dbReference type="SMART" id="SM00849">
    <property type="entry name" value="Lactamase_B"/>
    <property type="match status" value="1"/>
</dbReference>
<feature type="binding site" evidence="14">
    <location>
        <position position="78"/>
    </location>
    <ligand>
        <name>Zn(2+)</name>
        <dbReference type="ChEBI" id="CHEBI:29105"/>
        <label>2</label>
        <note>catalytic</note>
    </ligand>
</feature>
<dbReference type="NCBIfam" id="TIGR00649">
    <property type="entry name" value="MG423"/>
    <property type="match status" value="1"/>
</dbReference>
<comment type="cofactor">
    <cofactor evidence="14">
        <name>Ca(2+)</name>
        <dbReference type="ChEBI" id="CHEBI:29108"/>
    </cofactor>
    <text evidence="14">Binds 1 Ca(2+) cation per subunit. Seen in 1 crystal structure, it is not clear if it is physiologically important.</text>
</comment>
<evidence type="ECO:0000256" key="7">
    <source>
        <dbReference type="ARBA" id="ARBA00022833"/>
    </source>
</evidence>
<evidence type="ECO:0000256" key="2">
    <source>
        <dbReference type="ARBA" id="ARBA00022552"/>
    </source>
</evidence>
<reference evidence="16" key="1">
    <citation type="submission" date="2021-03" db="EMBL/GenBank/DDBJ databases">
        <title>Genomic Encyclopedia of Type Strains, Phase IV (KMG-IV): sequencing the most valuable type-strain genomes for metagenomic binning, comparative biology and taxonomic classification.</title>
        <authorList>
            <person name="Goeker M."/>
        </authorList>
    </citation>
    <scope>NUCLEOTIDE SEQUENCE</scope>
    <source>
        <strain evidence="16">DSM 107338</strain>
    </source>
</reference>
<dbReference type="InterPro" id="IPR036866">
    <property type="entry name" value="RibonucZ/Hydroxyglut_hydro"/>
</dbReference>
<keyword evidence="6 10" id="KW-0378">Hydrolase</keyword>
<dbReference type="PIRSF" id="PIRSF004803">
    <property type="entry name" value="RnjA"/>
    <property type="match status" value="1"/>
</dbReference>
<keyword evidence="3 10" id="KW-0540">Nuclease</keyword>
<dbReference type="Pfam" id="PF22505">
    <property type="entry name" value="RNase_J_b_CASP"/>
    <property type="match status" value="1"/>
</dbReference>
<keyword evidence="8 10" id="KW-0269">Exonuclease</keyword>
<keyword evidence="14" id="KW-0106">Calcium</keyword>
<dbReference type="InterPro" id="IPR001279">
    <property type="entry name" value="Metallo-B-lactamas"/>
</dbReference>
<dbReference type="Gene3D" id="3.40.50.10710">
    <property type="entry name" value="Metallo-hydrolase/oxidoreductase"/>
    <property type="match status" value="1"/>
</dbReference>
<accession>A0A9X0YUT2</accession>
<comment type="caution">
    <text evidence="16">The sequence shown here is derived from an EMBL/GenBank/DDBJ whole genome shotgun (WGS) entry which is preliminary data.</text>
</comment>
<dbReference type="GO" id="GO:0005737">
    <property type="term" value="C:cytoplasm"/>
    <property type="evidence" value="ECO:0007669"/>
    <property type="project" value="UniProtKB-SubCell"/>
</dbReference>
<dbReference type="Gene3D" id="3.60.15.10">
    <property type="entry name" value="Ribonuclease Z/Hydroxyacylglutathione hydrolase-like"/>
    <property type="match status" value="1"/>
</dbReference>
<comment type="subunit">
    <text evidence="10">Homodimer, may be a subunit of the RNA degradosome.</text>
</comment>
<dbReference type="GO" id="GO:0008270">
    <property type="term" value="F:zinc ion binding"/>
    <property type="evidence" value="ECO:0007669"/>
    <property type="project" value="InterPro"/>
</dbReference>
<dbReference type="GO" id="GO:0006364">
    <property type="term" value="P:rRNA processing"/>
    <property type="evidence" value="ECO:0007669"/>
    <property type="project" value="UniProtKB-UniRule"/>
</dbReference>
<dbReference type="AlphaFoldDB" id="A0A9X0YUT2"/>
<protein>
    <recommendedName>
        <fullName evidence="10 11">Ribonuclease J</fullName>
        <shortName evidence="10">RNase J</shortName>
        <ecNumber evidence="10 11">3.1.-.-</ecNumber>
    </recommendedName>
</protein>
<gene>
    <name evidence="10" type="primary">rnj</name>
    <name evidence="16" type="ORF">J2Z64_003010</name>
</gene>
<feature type="binding site" evidence="14">
    <location>
        <position position="77"/>
    </location>
    <ligand>
        <name>Zn(2+)</name>
        <dbReference type="ChEBI" id="CHEBI:29105"/>
        <label>1</label>
        <note>catalytic</note>
    </ligand>
</feature>
<evidence type="ECO:0000256" key="8">
    <source>
        <dbReference type="ARBA" id="ARBA00022839"/>
    </source>
</evidence>
<evidence type="ECO:0000256" key="1">
    <source>
        <dbReference type="ARBA" id="ARBA00022490"/>
    </source>
</evidence>
<evidence type="ECO:0000256" key="5">
    <source>
        <dbReference type="ARBA" id="ARBA00022759"/>
    </source>
</evidence>
<feature type="binding site" evidence="14">
    <location>
        <position position="48"/>
    </location>
    <ligand>
        <name>Ca(2+)</name>
        <dbReference type="ChEBI" id="CHEBI:29108"/>
    </ligand>
</feature>
<keyword evidence="9 10" id="KW-0694">RNA-binding</keyword>
<evidence type="ECO:0000256" key="4">
    <source>
        <dbReference type="ARBA" id="ARBA00022723"/>
    </source>
</evidence>
<feature type="domain" description="Metallo-beta-lactamase" evidence="15">
    <location>
        <begin position="20"/>
        <end position="215"/>
    </location>
</feature>
<dbReference type="RefSeq" id="WP_149472690.1">
    <property type="nucleotide sequence ID" value="NZ_JAGGMB010000010.1"/>
</dbReference>
<comment type="subcellular location">
    <subcellularLocation>
        <location evidence="10 11">Cytoplasm</location>
    </subcellularLocation>
</comment>
<dbReference type="Pfam" id="PF17770">
    <property type="entry name" value="RNase_J_C"/>
    <property type="match status" value="1"/>
</dbReference>
<dbReference type="Pfam" id="PF07521">
    <property type="entry name" value="RMMBL"/>
    <property type="match status" value="1"/>
</dbReference>
<dbReference type="GO" id="GO:0004521">
    <property type="term" value="F:RNA endonuclease activity"/>
    <property type="evidence" value="ECO:0007669"/>
    <property type="project" value="UniProtKB-UniRule"/>
</dbReference>
<dbReference type="InterPro" id="IPR042173">
    <property type="entry name" value="RNase_J_2"/>
</dbReference>
<dbReference type="EMBL" id="JAGGMB010000010">
    <property type="protein sequence ID" value="MBP2078742.1"/>
    <property type="molecule type" value="Genomic_DNA"/>
</dbReference>
<keyword evidence="5 10" id="KW-0255">Endonuclease</keyword>